<sequence>MSSKVTSTQVVTLRDFGKVTKGDPNKNLNLRKKVSTETNLKRKRDVNLNEPEQQNQDLGDNGGTVGSLLRYKTRSIAKGLDSKRAKISTNLSIEKISGNQTKLLVKTGVKNNVNTKGIRKPTKSKTESTKQHSALITKQNTSDASEPLKKLEKIETEKEVKKSQILDRAHDLLTKLRKHNEKSVNIVSQSNSKFESIKVSGLSPYKIDNINIPDNQGQDGYDAANDKVDKLLSEIKISLKTEEQPTKTLLERQKETDEIKQENETIRYTRAGINPTSMKELAVGGTSTFINHKNVNKVSKFIRMEAWPTKNKLPKNLQTLELTYQALEHTLAYVTAQGNSFGVFHRIKKWVENSSGHNFTFEQVGQIKYLFPTAYHFENTRINFEGKIIDSLIIAITDYKINDKHVNLSNPKDYVVAGMINPAVMEKRRNHFRKLLENHVLDAYNIWTEKASKVGYSLQKPNENLDSLKNWTFDKNFSLDLDVPLVPNALVGTSMMPKAAFQKDIINPKTDVKASSSGNNIPCSTEKPTNKETRAGKGGDKNGDSKTEKPVSRAKDLLERIRMKQLAAISKESEKNETVENMKSLSGLQVTRLCMMIDCMSYIFGIENTSILPLSIVLSKLQGSLDNKVNLSSTEINDLLRLLAEKVPEYLQLERINNEKNGKEFVRLRRTTSTNKVKQFLSGDSK</sequence>
<dbReference type="InterPro" id="IPR014939">
    <property type="entry name" value="CDT1_Gemini-bd-like"/>
</dbReference>
<dbReference type="InterPro" id="IPR032054">
    <property type="entry name" value="Cdt1_C"/>
</dbReference>
<dbReference type="GO" id="GO:0000076">
    <property type="term" value="P:DNA replication checkpoint signaling"/>
    <property type="evidence" value="ECO:0007669"/>
    <property type="project" value="TreeGrafter"/>
</dbReference>
<gene>
    <name evidence="5" type="ORF">BB559_003199</name>
</gene>
<feature type="domain" description="CDT1 Geminin-binding" evidence="4">
    <location>
        <begin position="313"/>
        <end position="493"/>
    </location>
</feature>
<feature type="compositionally biased region" description="Polar residues" evidence="3">
    <location>
        <begin position="513"/>
        <end position="527"/>
    </location>
</feature>
<protein>
    <recommendedName>
        <fullName evidence="4">CDT1 Geminin-binding domain-containing protein</fullName>
    </recommendedName>
</protein>
<dbReference type="Pfam" id="PF16679">
    <property type="entry name" value="CDT1_C"/>
    <property type="match status" value="1"/>
</dbReference>
<evidence type="ECO:0000256" key="3">
    <source>
        <dbReference type="SAM" id="MobiDB-lite"/>
    </source>
</evidence>
<accession>A0A2T9YMX4</accession>
<dbReference type="GO" id="GO:0003677">
    <property type="term" value="F:DNA binding"/>
    <property type="evidence" value="ECO:0007669"/>
    <property type="project" value="InterPro"/>
</dbReference>
<dbReference type="GO" id="GO:0070182">
    <property type="term" value="F:DNA polymerase binding"/>
    <property type="evidence" value="ECO:0007669"/>
    <property type="project" value="TreeGrafter"/>
</dbReference>
<dbReference type="STRING" id="61424.A0A2T9YMX4"/>
<keyword evidence="2" id="KW-0131">Cell cycle</keyword>
<dbReference type="AlphaFoldDB" id="A0A2T9YMX4"/>
<evidence type="ECO:0000313" key="6">
    <source>
        <dbReference type="Proteomes" id="UP000245699"/>
    </source>
</evidence>
<evidence type="ECO:0000256" key="1">
    <source>
        <dbReference type="ARBA" id="ARBA00008356"/>
    </source>
</evidence>
<dbReference type="InterPro" id="IPR038090">
    <property type="entry name" value="Cdt1_C_WH_dom_sf"/>
</dbReference>
<feature type="region of interest" description="Disordered" evidence="3">
    <location>
        <begin position="114"/>
        <end position="144"/>
    </location>
</feature>
<reference evidence="5 6" key="1">
    <citation type="journal article" date="2018" name="MBio">
        <title>Comparative Genomics Reveals the Core Gene Toolbox for the Fungus-Insect Symbiosis.</title>
        <authorList>
            <person name="Wang Y."/>
            <person name="Stata M."/>
            <person name="Wang W."/>
            <person name="Stajich J.E."/>
            <person name="White M.M."/>
            <person name="Moncalvo J.M."/>
        </authorList>
    </citation>
    <scope>NUCLEOTIDE SEQUENCE [LARGE SCALE GENOMIC DNA]</scope>
    <source>
        <strain evidence="5 6">AUS-77-4</strain>
    </source>
</reference>
<dbReference type="GO" id="GO:0071163">
    <property type="term" value="P:DNA replication preinitiation complex assembly"/>
    <property type="evidence" value="ECO:0007669"/>
    <property type="project" value="InterPro"/>
</dbReference>
<dbReference type="SMART" id="SM01075">
    <property type="entry name" value="CDT1"/>
    <property type="match status" value="1"/>
</dbReference>
<proteinExistence type="inferred from homology"/>
<dbReference type="GO" id="GO:0000278">
    <property type="term" value="P:mitotic cell cycle"/>
    <property type="evidence" value="ECO:0007669"/>
    <property type="project" value="TreeGrafter"/>
</dbReference>
<feature type="region of interest" description="Disordered" evidence="3">
    <location>
        <begin position="511"/>
        <end position="554"/>
    </location>
</feature>
<dbReference type="GO" id="GO:0030174">
    <property type="term" value="P:regulation of DNA-templated DNA replication initiation"/>
    <property type="evidence" value="ECO:0007669"/>
    <property type="project" value="InterPro"/>
</dbReference>
<dbReference type="InterPro" id="IPR045173">
    <property type="entry name" value="Cdt1"/>
</dbReference>
<dbReference type="Gene3D" id="1.10.10.1420">
    <property type="entry name" value="DNA replication factor Cdt1, C-terminal WH domain"/>
    <property type="match status" value="1"/>
</dbReference>
<evidence type="ECO:0000313" key="5">
    <source>
        <dbReference type="EMBL" id="PVU93688.1"/>
    </source>
</evidence>
<dbReference type="InterPro" id="IPR036390">
    <property type="entry name" value="WH_DNA-bd_sf"/>
</dbReference>
<feature type="compositionally biased region" description="Basic and acidic residues" evidence="3">
    <location>
        <begin position="528"/>
        <end position="554"/>
    </location>
</feature>
<dbReference type="GO" id="GO:0005634">
    <property type="term" value="C:nucleus"/>
    <property type="evidence" value="ECO:0007669"/>
    <property type="project" value="TreeGrafter"/>
</dbReference>
<evidence type="ECO:0000256" key="2">
    <source>
        <dbReference type="ARBA" id="ARBA00023306"/>
    </source>
</evidence>
<evidence type="ECO:0000259" key="4">
    <source>
        <dbReference type="SMART" id="SM01075"/>
    </source>
</evidence>
<name>A0A2T9YMX4_9FUNG</name>
<feature type="region of interest" description="Disordered" evidence="3">
    <location>
        <begin position="35"/>
        <end position="66"/>
    </location>
</feature>
<feature type="compositionally biased region" description="Polar residues" evidence="3">
    <location>
        <begin position="131"/>
        <end position="144"/>
    </location>
</feature>
<dbReference type="PANTHER" id="PTHR28637">
    <property type="entry name" value="DNA REPLICATION FACTOR CDT1"/>
    <property type="match status" value="1"/>
</dbReference>
<dbReference type="Proteomes" id="UP000245699">
    <property type="component" value="Unassembled WGS sequence"/>
</dbReference>
<dbReference type="SUPFAM" id="SSF46785">
    <property type="entry name" value="Winged helix' DNA-binding domain"/>
    <property type="match status" value="1"/>
</dbReference>
<comment type="similarity">
    <text evidence="1">Belongs to the Cdt1 family.</text>
</comment>
<keyword evidence="6" id="KW-1185">Reference proteome</keyword>
<organism evidence="5 6">
    <name type="scientific">Furculomyces boomerangus</name>
    <dbReference type="NCBI Taxonomy" id="61424"/>
    <lineage>
        <taxon>Eukaryota</taxon>
        <taxon>Fungi</taxon>
        <taxon>Fungi incertae sedis</taxon>
        <taxon>Zoopagomycota</taxon>
        <taxon>Kickxellomycotina</taxon>
        <taxon>Harpellomycetes</taxon>
        <taxon>Harpellales</taxon>
        <taxon>Harpellaceae</taxon>
        <taxon>Furculomyces</taxon>
    </lineage>
</organism>
<dbReference type="EMBL" id="MBFT01000307">
    <property type="protein sequence ID" value="PVU93688.1"/>
    <property type="molecule type" value="Genomic_DNA"/>
</dbReference>
<dbReference type="PANTHER" id="PTHR28637:SF1">
    <property type="entry name" value="DNA REPLICATION FACTOR CDT1"/>
    <property type="match status" value="1"/>
</dbReference>
<dbReference type="Pfam" id="PF08839">
    <property type="entry name" value="CDT1"/>
    <property type="match status" value="1"/>
</dbReference>
<comment type="caution">
    <text evidence="5">The sequence shown here is derived from an EMBL/GenBank/DDBJ whole genome shotgun (WGS) entry which is preliminary data.</text>
</comment>
<dbReference type="OrthoDB" id="341730at2759"/>